<evidence type="ECO:0000313" key="2">
    <source>
        <dbReference type="Proteomes" id="UP000298030"/>
    </source>
</evidence>
<comment type="caution">
    <text evidence="1">The sequence shown here is derived from an EMBL/GenBank/DDBJ whole genome shotgun (WGS) entry which is preliminary data.</text>
</comment>
<dbReference type="EMBL" id="QPFP01000017">
    <property type="protein sequence ID" value="TEB31775.1"/>
    <property type="molecule type" value="Genomic_DNA"/>
</dbReference>
<keyword evidence="2" id="KW-1185">Reference proteome</keyword>
<sequence length="201" mass="21743">MTAAPDEPRRIAMIGLSSTIQGSSQEASDAFKVHLDVEEAAAMVKKSGPEASEEKKALLNLLETTLRTSRRKESEKARSEMEGNFAKALRTRLDAVGQENTAIEAKGKGRASVSSGGWTAEEVFSFIRLLSSYPAMSITSQFALPSSGQGLSNSSFGLPQLGLSVPMHFLSFLPLILSHPHHRSLLFASQRYLAWAFSIGT</sequence>
<dbReference type="Proteomes" id="UP000298030">
    <property type="component" value="Unassembled WGS sequence"/>
</dbReference>
<name>A0A4Y7TC73_COPMI</name>
<proteinExistence type="predicted"/>
<gene>
    <name evidence="1" type="ORF">FA13DRAFT_307748</name>
</gene>
<accession>A0A4Y7TC73</accession>
<reference evidence="1 2" key="1">
    <citation type="journal article" date="2019" name="Nat. Ecol. Evol.">
        <title>Megaphylogeny resolves global patterns of mushroom evolution.</title>
        <authorList>
            <person name="Varga T."/>
            <person name="Krizsan K."/>
            <person name="Foldi C."/>
            <person name="Dima B."/>
            <person name="Sanchez-Garcia M."/>
            <person name="Sanchez-Ramirez S."/>
            <person name="Szollosi G.J."/>
            <person name="Szarkandi J.G."/>
            <person name="Papp V."/>
            <person name="Albert L."/>
            <person name="Andreopoulos W."/>
            <person name="Angelini C."/>
            <person name="Antonin V."/>
            <person name="Barry K.W."/>
            <person name="Bougher N.L."/>
            <person name="Buchanan P."/>
            <person name="Buyck B."/>
            <person name="Bense V."/>
            <person name="Catcheside P."/>
            <person name="Chovatia M."/>
            <person name="Cooper J."/>
            <person name="Damon W."/>
            <person name="Desjardin D."/>
            <person name="Finy P."/>
            <person name="Geml J."/>
            <person name="Haridas S."/>
            <person name="Hughes K."/>
            <person name="Justo A."/>
            <person name="Karasinski D."/>
            <person name="Kautmanova I."/>
            <person name="Kiss B."/>
            <person name="Kocsube S."/>
            <person name="Kotiranta H."/>
            <person name="LaButti K.M."/>
            <person name="Lechner B.E."/>
            <person name="Liimatainen K."/>
            <person name="Lipzen A."/>
            <person name="Lukacs Z."/>
            <person name="Mihaltcheva S."/>
            <person name="Morgado L.N."/>
            <person name="Niskanen T."/>
            <person name="Noordeloos M.E."/>
            <person name="Ohm R.A."/>
            <person name="Ortiz-Santana B."/>
            <person name="Ovrebo C."/>
            <person name="Racz N."/>
            <person name="Riley R."/>
            <person name="Savchenko A."/>
            <person name="Shiryaev A."/>
            <person name="Soop K."/>
            <person name="Spirin V."/>
            <person name="Szebenyi C."/>
            <person name="Tomsovsky M."/>
            <person name="Tulloss R.E."/>
            <person name="Uehling J."/>
            <person name="Grigoriev I.V."/>
            <person name="Vagvolgyi C."/>
            <person name="Papp T."/>
            <person name="Martin F.M."/>
            <person name="Miettinen O."/>
            <person name="Hibbett D.S."/>
            <person name="Nagy L.G."/>
        </authorList>
    </citation>
    <scope>NUCLEOTIDE SEQUENCE [LARGE SCALE GENOMIC DNA]</scope>
    <source>
        <strain evidence="1 2">FP101781</strain>
    </source>
</reference>
<protein>
    <submittedName>
        <fullName evidence="1">Uncharacterized protein</fullName>
    </submittedName>
</protein>
<dbReference type="AlphaFoldDB" id="A0A4Y7TC73"/>
<evidence type="ECO:0000313" key="1">
    <source>
        <dbReference type="EMBL" id="TEB31775.1"/>
    </source>
</evidence>
<organism evidence="1 2">
    <name type="scientific">Coprinellus micaceus</name>
    <name type="common">Glistening ink-cap mushroom</name>
    <name type="synonym">Coprinus micaceus</name>
    <dbReference type="NCBI Taxonomy" id="71717"/>
    <lineage>
        <taxon>Eukaryota</taxon>
        <taxon>Fungi</taxon>
        <taxon>Dikarya</taxon>
        <taxon>Basidiomycota</taxon>
        <taxon>Agaricomycotina</taxon>
        <taxon>Agaricomycetes</taxon>
        <taxon>Agaricomycetidae</taxon>
        <taxon>Agaricales</taxon>
        <taxon>Agaricineae</taxon>
        <taxon>Psathyrellaceae</taxon>
        <taxon>Coprinellus</taxon>
    </lineage>
</organism>